<keyword evidence="3" id="KW-0732">Signal</keyword>
<keyword evidence="2" id="KW-0812">Transmembrane</keyword>
<dbReference type="InterPro" id="IPR025645">
    <property type="entry name" value="DUF4349"/>
</dbReference>
<feature type="transmembrane region" description="Helical" evidence="2">
    <location>
        <begin position="223"/>
        <end position="252"/>
    </location>
</feature>
<evidence type="ECO:0000313" key="6">
    <source>
        <dbReference type="Proteomes" id="UP000320235"/>
    </source>
</evidence>
<reference evidence="5 6" key="1">
    <citation type="submission" date="2019-06" db="EMBL/GenBank/DDBJ databases">
        <title>Sequencing the genomes of 1000 actinobacteria strains.</title>
        <authorList>
            <person name="Klenk H.-P."/>
        </authorList>
    </citation>
    <scope>NUCLEOTIDE SEQUENCE [LARGE SCALE GENOMIC DNA]</scope>
    <source>
        <strain evidence="5 6">DSM 105492</strain>
    </source>
</reference>
<protein>
    <submittedName>
        <fullName evidence="5">Uncharacterized protein DUF4349</fullName>
    </submittedName>
</protein>
<proteinExistence type="predicted"/>
<feature type="domain" description="DUF4349" evidence="4">
    <location>
        <begin position="44"/>
        <end position="247"/>
    </location>
</feature>
<evidence type="ECO:0000256" key="2">
    <source>
        <dbReference type="SAM" id="Phobius"/>
    </source>
</evidence>
<keyword evidence="2" id="KW-0472">Membrane</keyword>
<feature type="signal peptide" evidence="3">
    <location>
        <begin position="1"/>
        <end position="16"/>
    </location>
</feature>
<dbReference type="Proteomes" id="UP000320235">
    <property type="component" value="Unassembled WGS sequence"/>
</dbReference>
<dbReference type="AlphaFoldDB" id="A0A543EDR5"/>
<organism evidence="5 6">
    <name type="scientific">Microbacterium kyungheense</name>
    <dbReference type="NCBI Taxonomy" id="1263636"/>
    <lineage>
        <taxon>Bacteria</taxon>
        <taxon>Bacillati</taxon>
        <taxon>Actinomycetota</taxon>
        <taxon>Actinomycetes</taxon>
        <taxon>Micrococcales</taxon>
        <taxon>Microbacteriaceae</taxon>
        <taxon>Microbacterium</taxon>
    </lineage>
</organism>
<evidence type="ECO:0000313" key="5">
    <source>
        <dbReference type="EMBL" id="TQM19747.1"/>
    </source>
</evidence>
<evidence type="ECO:0000256" key="1">
    <source>
        <dbReference type="SAM" id="MobiDB-lite"/>
    </source>
</evidence>
<keyword evidence="6" id="KW-1185">Reference proteome</keyword>
<dbReference type="EMBL" id="VFPE01000007">
    <property type="protein sequence ID" value="TQM19747.1"/>
    <property type="molecule type" value="Genomic_DNA"/>
</dbReference>
<evidence type="ECO:0000259" key="4">
    <source>
        <dbReference type="Pfam" id="PF14257"/>
    </source>
</evidence>
<name>A0A543EDR5_9MICO</name>
<dbReference type="Pfam" id="PF14257">
    <property type="entry name" value="DUF4349"/>
    <property type="match status" value="1"/>
</dbReference>
<feature type="chain" id="PRO_5038458113" evidence="3">
    <location>
        <begin position="17"/>
        <end position="294"/>
    </location>
</feature>
<gene>
    <name evidence="5" type="ORF">FB391_3583</name>
</gene>
<feature type="region of interest" description="Disordered" evidence="1">
    <location>
        <begin position="260"/>
        <end position="294"/>
    </location>
</feature>
<sequence length="294" mass="30010">MLAASALLIAGTLALAGCSAGGSGDAGGAVPEIQPDDDAVDGDRAVIITGDMAIVVTDVAEAAGDAVRIASASGGRVDGREESGDPSSATAMLILRIPAAVLEDAIDDLRGLGEVSHLRTAKTDVTTEVQDIDAHVAALRSTIARLQGFQAGATTVADLLAIESEIADRQAELEGYLTQQSDYAERIDLSTLTLTLSSQPLPSTAPDSFWSGLGVGWNALMTFLGGLVIVIGVMLPWLLGLGLIAALIALLIRLLRRRRTPKPPQGGGPGTPPFVPPAPDLVGAASPSSSEPPR</sequence>
<comment type="caution">
    <text evidence="5">The sequence shown here is derived from an EMBL/GenBank/DDBJ whole genome shotgun (WGS) entry which is preliminary data.</text>
</comment>
<feature type="compositionally biased region" description="Pro residues" evidence="1">
    <location>
        <begin position="262"/>
        <end position="279"/>
    </location>
</feature>
<keyword evidence="2" id="KW-1133">Transmembrane helix</keyword>
<accession>A0A543EDR5</accession>
<evidence type="ECO:0000256" key="3">
    <source>
        <dbReference type="SAM" id="SignalP"/>
    </source>
</evidence>